<dbReference type="InterPro" id="IPR004875">
    <property type="entry name" value="DDE_SF_endonuclease_dom"/>
</dbReference>
<dbReference type="OrthoDB" id="3265672at2759"/>
<dbReference type="Pfam" id="PF03184">
    <property type="entry name" value="DDE_1"/>
    <property type="match status" value="1"/>
</dbReference>
<dbReference type="InParanoid" id="A0A0D0DGI1"/>
<name>A0A0D0DGI1_9AGAM</name>
<accession>A0A0D0DGI1</accession>
<reference evidence="2 3" key="1">
    <citation type="submission" date="2014-04" db="EMBL/GenBank/DDBJ databases">
        <authorList>
            <consortium name="DOE Joint Genome Institute"/>
            <person name="Kuo A."/>
            <person name="Kohler A."/>
            <person name="Jargeat P."/>
            <person name="Nagy L.G."/>
            <person name="Floudas D."/>
            <person name="Copeland A."/>
            <person name="Barry K.W."/>
            <person name="Cichocki N."/>
            <person name="Veneault-Fourrey C."/>
            <person name="LaButti K."/>
            <person name="Lindquist E.A."/>
            <person name="Lipzen A."/>
            <person name="Lundell T."/>
            <person name="Morin E."/>
            <person name="Murat C."/>
            <person name="Sun H."/>
            <person name="Tunlid A."/>
            <person name="Henrissat B."/>
            <person name="Grigoriev I.V."/>
            <person name="Hibbett D.S."/>
            <person name="Martin F."/>
            <person name="Nordberg H.P."/>
            <person name="Cantor M.N."/>
            <person name="Hua S.X."/>
        </authorList>
    </citation>
    <scope>NUCLEOTIDE SEQUENCE [LARGE SCALE GENOMIC DNA]</scope>
    <source>
        <strain evidence="2 3">Ve08.2h10</strain>
    </source>
</reference>
<dbReference type="GO" id="GO:0003676">
    <property type="term" value="F:nucleic acid binding"/>
    <property type="evidence" value="ECO:0007669"/>
    <property type="project" value="InterPro"/>
</dbReference>
<dbReference type="InterPro" id="IPR036397">
    <property type="entry name" value="RNaseH_sf"/>
</dbReference>
<dbReference type="STRING" id="930991.A0A0D0DGI1"/>
<dbReference type="Gene3D" id="3.30.420.10">
    <property type="entry name" value="Ribonuclease H-like superfamily/Ribonuclease H"/>
    <property type="match status" value="1"/>
</dbReference>
<proteinExistence type="predicted"/>
<evidence type="ECO:0000313" key="2">
    <source>
        <dbReference type="EMBL" id="KIK77005.1"/>
    </source>
</evidence>
<reference evidence="3" key="2">
    <citation type="submission" date="2015-01" db="EMBL/GenBank/DDBJ databases">
        <title>Evolutionary Origins and Diversification of the Mycorrhizal Mutualists.</title>
        <authorList>
            <consortium name="DOE Joint Genome Institute"/>
            <consortium name="Mycorrhizal Genomics Consortium"/>
            <person name="Kohler A."/>
            <person name="Kuo A."/>
            <person name="Nagy L.G."/>
            <person name="Floudas D."/>
            <person name="Copeland A."/>
            <person name="Barry K.W."/>
            <person name="Cichocki N."/>
            <person name="Veneault-Fourrey C."/>
            <person name="LaButti K."/>
            <person name="Lindquist E.A."/>
            <person name="Lipzen A."/>
            <person name="Lundell T."/>
            <person name="Morin E."/>
            <person name="Murat C."/>
            <person name="Riley R."/>
            <person name="Ohm R."/>
            <person name="Sun H."/>
            <person name="Tunlid A."/>
            <person name="Henrissat B."/>
            <person name="Grigoriev I.V."/>
            <person name="Hibbett D.S."/>
            <person name="Martin F."/>
        </authorList>
    </citation>
    <scope>NUCLEOTIDE SEQUENCE [LARGE SCALE GENOMIC DNA]</scope>
    <source>
        <strain evidence="3">Ve08.2h10</strain>
    </source>
</reference>
<gene>
    <name evidence="2" type="ORF">PAXRUDRAFT_123848</name>
</gene>
<dbReference type="HOGENOM" id="CLU_013929_2_0_1"/>
<protein>
    <recommendedName>
        <fullName evidence="1">DDE-1 domain-containing protein</fullName>
    </recommendedName>
</protein>
<dbReference type="EMBL" id="KN827190">
    <property type="protein sequence ID" value="KIK77005.1"/>
    <property type="molecule type" value="Genomic_DNA"/>
</dbReference>
<dbReference type="AlphaFoldDB" id="A0A0D0DGI1"/>
<feature type="domain" description="DDE-1" evidence="1">
    <location>
        <begin position="93"/>
        <end position="200"/>
    </location>
</feature>
<evidence type="ECO:0000313" key="3">
    <source>
        <dbReference type="Proteomes" id="UP000054538"/>
    </source>
</evidence>
<dbReference type="Proteomes" id="UP000054538">
    <property type="component" value="Unassembled WGS sequence"/>
</dbReference>
<sequence>WVEDFMRCHPDIKLAWPTGLNPKHAQMFNFTIINHHFKLLDNFLKVEGIPWENVYNMDEKGIQLGGRRKCNNTKYLYSRNQKVHVKIQSANLELVTVIKCICTDGSSLKPGFMFSGKDMLQEEHFEEDGLLVALSPNGWTSDFIGQEWFEKSIVLQAKAWNTSGKSILLIYNGHKSHKTVTLHEAAEQHGIDLFCLPPHT</sequence>
<keyword evidence="3" id="KW-1185">Reference proteome</keyword>
<evidence type="ECO:0000259" key="1">
    <source>
        <dbReference type="Pfam" id="PF03184"/>
    </source>
</evidence>
<organism evidence="2 3">
    <name type="scientific">Paxillus rubicundulus Ve08.2h10</name>
    <dbReference type="NCBI Taxonomy" id="930991"/>
    <lineage>
        <taxon>Eukaryota</taxon>
        <taxon>Fungi</taxon>
        <taxon>Dikarya</taxon>
        <taxon>Basidiomycota</taxon>
        <taxon>Agaricomycotina</taxon>
        <taxon>Agaricomycetes</taxon>
        <taxon>Agaricomycetidae</taxon>
        <taxon>Boletales</taxon>
        <taxon>Paxilineae</taxon>
        <taxon>Paxillaceae</taxon>
        <taxon>Paxillus</taxon>
    </lineage>
</organism>
<feature type="non-terminal residue" evidence="2">
    <location>
        <position position="200"/>
    </location>
</feature>
<feature type="non-terminal residue" evidence="2">
    <location>
        <position position="1"/>
    </location>
</feature>